<comment type="caution">
    <text evidence="5">The sequence shown here is derived from an EMBL/GenBank/DDBJ whole genome shotgun (WGS) entry which is preliminary data.</text>
</comment>
<feature type="region of interest" description="Disordered" evidence="4">
    <location>
        <begin position="127"/>
        <end position="160"/>
    </location>
</feature>
<sequence>MSVFSSPVQTAEIVTRLRAAGCVFAEDEAELLVSTASTPEALAAMVARRVAGVPLEHVLGWAEFCGLRVVVEPGVFVPRPRTEFLVRRAVALACAAGGSPVVLDLCCGTGAMGAALIAGLGGTGGDGAEGSGAGEGGARGGGVGRNGAGEGGIGGDGAQGGRAELHAADLDPVAVRCARRNLPGAHVYEGDLFEPLPSSLRGRVGLLIVSPPYVPSGSIGLLPSEARLHEPLMALDGGGDGLDVARRVIAEAPQWLAPGGHLLIETSERQAEATAAAVAGAGLRARAERSEELDATAVIGTRS</sequence>
<evidence type="ECO:0000256" key="4">
    <source>
        <dbReference type="SAM" id="MobiDB-lite"/>
    </source>
</evidence>
<dbReference type="PANTHER" id="PTHR18895:SF74">
    <property type="entry name" value="MTRF1L RELEASE FACTOR GLUTAMINE METHYLTRANSFERASE"/>
    <property type="match status" value="1"/>
</dbReference>
<dbReference type="Proteomes" id="UP000294543">
    <property type="component" value="Unassembled WGS sequence"/>
</dbReference>
<dbReference type="OrthoDB" id="9800643at2"/>
<dbReference type="SUPFAM" id="SSF53335">
    <property type="entry name" value="S-adenosyl-L-methionine-dependent methyltransferases"/>
    <property type="match status" value="1"/>
</dbReference>
<dbReference type="Gene3D" id="1.10.8.10">
    <property type="entry name" value="DNA helicase RuvA subunit, C-terminal domain"/>
    <property type="match status" value="1"/>
</dbReference>
<dbReference type="InterPro" id="IPR004556">
    <property type="entry name" value="HemK-like"/>
</dbReference>
<keyword evidence="1 5" id="KW-0489">Methyltransferase</keyword>
<keyword evidence="6" id="KW-1185">Reference proteome</keyword>
<dbReference type="AlphaFoldDB" id="A0A4R4W8T7"/>
<accession>A0A4R4W8T7</accession>
<protein>
    <submittedName>
        <fullName evidence="5">HemK family protein methyltransferase</fullName>
    </submittedName>
</protein>
<dbReference type="EMBL" id="SMKP01000204">
    <property type="protein sequence ID" value="TDD12184.1"/>
    <property type="molecule type" value="Genomic_DNA"/>
</dbReference>
<reference evidence="5 6" key="1">
    <citation type="submission" date="2019-03" db="EMBL/GenBank/DDBJ databases">
        <title>Draft genome sequences of novel Actinobacteria.</title>
        <authorList>
            <person name="Sahin N."/>
            <person name="Ay H."/>
            <person name="Saygin H."/>
        </authorList>
    </citation>
    <scope>NUCLEOTIDE SEQUENCE [LARGE SCALE GENOMIC DNA]</scope>
    <source>
        <strain evidence="5 6">KC712</strain>
    </source>
</reference>
<evidence type="ECO:0000313" key="5">
    <source>
        <dbReference type="EMBL" id="TDD12184.1"/>
    </source>
</evidence>
<dbReference type="InterPro" id="IPR050320">
    <property type="entry name" value="N5-glutamine_MTase"/>
</dbReference>
<name>A0A4R4W8T7_9ACTN</name>
<dbReference type="GO" id="GO:0032259">
    <property type="term" value="P:methylation"/>
    <property type="evidence" value="ECO:0007669"/>
    <property type="project" value="UniProtKB-KW"/>
</dbReference>
<keyword evidence="3" id="KW-0949">S-adenosyl-L-methionine</keyword>
<dbReference type="GO" id="GO:0008276">
    <property type="term" value="F:protein methyltransferase activity"/>
    <property type="evidence" value="ECO:0007669"/>
    <property type="project" value="InterPro"/>
</dbReference>
<evidence type="ECO:0000256" key="1">
    <source>
        <dbReference type="ARBA" id="ARBA00022603"/>
    </source>
</evidence>
<dbReference type="PANTHER" id="PTHR18895">
    <property type="entry name" value="HEMK METHYLTRANSFERASE"/>
    <property type="match status" value="1"/>
</dbReference>
<dbReference type="NCBIfam" id="TIGR00536">
    <property type="entry name" value="hemK_fam"/>
    <property type="match status" value="1"/>
</dbReference>
<proteinExistence type="predicted"/>
<evidence type="ECO:0000313" key="6">
    <source>
        <dbReference type="Proteomes" id="UP000294543"/>
    </source>
</evidence>
<dbReference type="RefSeq" id="WP_132517393.1">
    <property type="nucleotide sequence ID" value="NZ_SMKP01000204.1"/>
</dbReference>
<evidence type="ECO:0000256" key="3">
    <source>
        <dbReference type="ARBA" id="ARBA00022691"/>
    </source>
</evidence>
<evidence type="ECO:0000256" key="2">
    <source>
        <dbReference type="ARBA" id="ARBA00022679"/>
    </source>
</evidence>
<dbReference type="InterPro" id="IPR029063">
    <property type="entry name" value="SAM-dependent_MTases_sf"/>
</dbReference>
<keyword evidence="2 5" id="KW-0808">Transferase</keyword>
<gene>
    <name evidence="5" type="ORF">E1294_43960</name>
</gene>
<organism evidence="5 6">
    <name type="scientific">Nonomuraea diastatica</name>
    <dbReference type="NCBI Taxonomy" id="1848329"/>
    <lineage>
        <taxon>Bacteria</taxon>
        <taxon>Bacillati</taxon>
        <taxon>Actinomycetota</taxon>
        <taxon>Actinomycetes</taxon>
        <taxon>Streptosporangiales</taxon>
        <taxon>Streptosporangiaceae</taxon>
        <taxon>Nonomuraea</taxon>
    </lineage>
</organism>
<dbReference type="Gene3D" id="3.40.50.150">
    <property type="entry name" value="Vaccinia Virus protein VP39"/>
    <property type="match status" value="1"/>
</dbReference>